<dbReference type="OrthoDB" id="408631at2759"/>
<dbReference type="Proteomes" id="UP000800036">
    <property type="component" value="Unassembled WGS sequence"/>
</dbReference>
<dbReference type="GO" id="GO:0016787">
    <property type="term" value="F:hydrolase activity"/>
    <property type="evidence" value="ECO:0007669"/>
    <property type="project" value="InterPro"/>
</dbReference>
<feature type="region of interest" description="Disordered" evidence="1">
    <location>
        <begin position="18"/>
        <end position="39"/>
    </location>
</feature>
<organism evidence="3 4">
    <name type="scientific">Bimuria novae-zelandiae CBS 107.79</name>
    <dbReference type="NCBI Taxonomy" id="1447943"/>
    <lineage>
        <taxon>Eukaryota</taxon>
        <taxon>Fungi</taxon>
        <taxon>Dikarya</taxon>
        <taxon>Ascomycota</taxon>
        <taxon>Pezizomycotina</taxon>
        <taxon>Dothideomycetes</taxon>
        <taxon>Pleosporomycetidae</taxon>
        <taxon>Pleosporales</taxon>
        <taxon>Massarineae</taxon>
        <taxon>Didymosphaeriaceae</taxon>
        <taxon>Bimuria</taxon>
    </lineage>
</organism>
<evidence type="ECO:0000313" key="4">
    <source>
        <dbReference type="Proteomes" id="UP000800036"/>
    </source>
</evidence>
<dbReference type="InterPro" id="IPR013094">
    <property type="entry name" value="AB_hydrolase_3"/>
</dbReference>
<protein>
    <submittedName>
        <fullName evidence="3">Esterase/lipase</fullName>
    </submittedName>
</protein>
<keyword evidence="4" id="KW-1185">Reference proteome</keyword>
<reference evidence="3" key="1">
    <citation type="journal article" date="2020" name="Stud. Mycol.">
        <title>101 Dothideomycetes genomes: a test case for predicting lifestyles and emergence of pathogens.</title>
        <authorList>
            <person name="Haridas S."/>
            <person name="Albert R."/>
            <person name="Binder M."/>
            <person name="Bloem J."/>
            <person name="Labutti K."/>
            <person name="Salamov A."/>
            <person name="Andreopoulos B."/>
            <person name="Baker S."/>
            <person name="Barry K."/>
            <person name="Bills G."/>
            <person name="Bluhm B."/>
            <person name="Cannon C."/>
            <person name="Castanera R."/>
            <person name="Culley D."/>
            <person name="Daum C."/>
            <person name="Ezra D."/>
            <person name="Gonzalez J."/>
            <person name="Henrissat B."/>
            <person name="Kuo A."/>
            <person name="Liang C."/>
            <person name="Lipzen A."/>
            <person name="Lutzoni F."/>
            <person name="Magnuson J."/>
            <person name="Mondo S."/>
            <person name="Nolan M."/>
            <person name="Ohm R."/>
            <person name="Pangilinan J."/>
            <person name="Park H.-J."/>
            <person name="Ramirez L."/>
            <person name="Alfaro M."/>
            <person name="Sun H."/>
            <person name="Tritt A."/>
            <person name="Yoshinaga Y."/>
            <person name="Zwiers L.-H."/>
            <person name="Turgeon B."/>
            <person name="Goodwin S."/>
            <person name="Spatafora J."/>
            <person name="Crous P."/>
            <person name="Grigoriev I."/>
        </authorList>
    </citation>
    <scope>NUCLEOTIDE SEQUENCE</scope>
    <source>
        <strain evidence="3">CBS 107.79</strain>
    </source>
</reference>
<dbReference type="EMBL" id="ML976759">
    <property type="protein sequence ID" value="KAF1965622.1"/>
    <property type="molecule type" value="Genomic_DNA"/>
</dbReference>
<gene>
    <name evidence="3" type="ORF">BU23DRAFT_560969</name>
</gene>
<evidence type="ECO:0000259" key="2">
    <source>
        <dbReference type="Pfam" id="PF07859"/>
    </source>
</evidence>
<evidence type="ECO:0000313" key="3">
    <source>
        <dbReference type="EMBL" id="KAF1965622.1"/>
    </source>
</evidence>
<evidence type="ECO:0000256" key="1">
    <source>
        <dbReference type="SAM" id="MobiDB-lite"/>
    </source>
</evidence>
<dbReference type="SUPFAM" id="SSF53474">
    <property type="entry name" value="alpha/beta-Hydrolases"/>
    <property type="match status" value="1"/>
</dbReference>
<sequence length="293" mass="32030">MHANIPDDLANAVRQIRSASASAHQPPPTHQNEVFQVPSRDPNRTIKIHVYRPPNPISPSPVLLNFHGSGFIIPMHGSDDAYALHIAQETPYTVLDVQYRLAPEDPFPAAPNDAEDVLKWVLSRPEEFDAERVSVSGFSAGGNLALGLAGHTFPPGIFRHVLVMYPPIDLYTTPGEKIAPDTSGNPIPAEIAEVFNACYAPSPPLDRKNPLISPGFIPGEKFPDNVLVITCALDTLCVEAEGLAEKLKAAGKRVVQRRMERCDHGWDKDVKPGTVQEKAKIEAYDLAVEMLKT</sequence>
<dbReference type="InterPro" id="IPR029058">
    <property type="entry name" value="AB_hydrolase_fold"/>
</dbReference>
<dbReference type="PANTHER" id="PTHR23024:SF242">
    <property type="entry name" value="ALPHA_BETA HYDROLASE FOLD-3 DOMAIN-CONTAINING PROTEIN-RELATED"/>
    <property type="match status" value="1"/>
</dbReference>
<name>A0A6A5UP90_9PLEO</name>
<accession>A0A6A5UP90</accession>
<dbReference type="Gene3D" id="3.40.50.1820">
    <property type="entry name" value="alpha/beta hydrolase"/>
    <property type="match status" value="1"/>
</dbReference>
<dbReference type="InterPro" id="IPR050466">
    <property type="entry name" value="Carboxylest/Gibb_receptor"/>
</dbReference>
<proteinExistence type="predicted"/>
<dbReference type="PANTHER" id="PTHR23024">
    <property type="entry name" value="ARYLACETAMIDE DEACETYLASE"/>
    <property type="match status" value="1"/>
</dbReference>
<feature type="domain" description="Alpha/beta hydrolase fold-3" evidence="2">
    <location>
        <begin position="63"/>
        <end position="266"/>
    </location>
</feature>
<dbReference type="AlphaFoldDB" id="A0A6A5UP90"/>
<dbReference type="Pfam" id="PF07859">
    <property type="entry name" value="Abhydrolase_3"/>
    <property type="match status" value="1"/>
</dbReference>